<evidence type="ECO:0000313" key="4">
    <source>
        <dbReference type="Proteomes" id="UP001500635"/>
    </source>
</evidence>
<dbReference type="InterPro" id="IPR024654">
    <property type="entry name" value="Calcineurin-like_PHP_lpxH"/>
</dbReference>
<dbReference type="Proteomes" id="UP001500635">
    <property type="component" value="Unassembled WGS sequence"/>
</dbReference>
<feature type="domain" description="Calcineurin-like phosphoesterase" evidence="2">
    <location>
        <begin position="5"/>
        <end position="164"/>
    </location>
</feature>
<gene>
    <name evidence="3" type="ORF">GCM10023147_42380</name>
</gene>
<dbReference type="SUPFAM" id="SSF56300">
    <property type="entry name" value="Metallo-dependent phosphatases"/>
    <property type="match status" value="1"/>
</dbReference>
<sequence>MKHFIADLHLQHPKLAELRGFESTGAHDNALLEALWRIDPTTDELWVLGDICSGGIASMRHALELLGTLEIPMHLVTGNHDPVNPMNRNAHKYFGEFTAVFETVQQYARTLIGGRSVLMSHYPYQGAGDHVGDGAGFERFTQYRLPDLGEWLMHGHTHDTSRRSGRRSICVSAEAWGLRPASEVEITEEMHGSGAGRR</sequence>
<proteinExistence type="inferred from homology"/>
<evidence type="ECO:0000313" key="3">
    <source>
        <dbReference type="EMBL" id="GAA4402143.1"/>
    </source>
</evidence>
<protein>
    <submittedName>
        <fullName evidence="3">Metallophosphoesterase family protein</fullName>
    </submittedName>
</protein>
<accession>A0ABP8K949</accession>
<keyword evidence="4" id="KW-1185">Reference proteome</keyword>
<dbReference type="Pfam" id="PF12850">
    <property type="entry name" value="Metallophos_2"/>
    <property type="match status" value="1"/>
</dbReference>
<dbReference type="EMBL" id="BAABFR010000094">
    <property type="protein sequence ID" value="GAA4402143.1"/>
    <property type="molecule type" value="Genomic_DNA"/>
</dbReference>
<comment type="similarity">
    <text evidence="1">Belongs to the metallophosphoesterase superfamily. YfcE family.</text>
</comment>
<evidence type="ECO:0000259" key="2">
    <source>
        <dbReference type="Pfam" id="PF12850"/>
    </source>
</evidence>
<dbReference type="Gene3D" id="3.60.21.10">
    <property type="match status" value="1"/>
</dbReference>
<reference evidence="4" key="1">
    <citation type="journal article" date="2019" name="Int. J. Syst. Evol. Microbiol.">
        <title>The Global Catalogue of Microorganisms (GCM) 10K type strain sequencing project: providing services to taxonomists for standard genome sequencing and annotation.</title>
        <authorList>
            <consortium name="The Broad Institute Genomics Platform"/>
            <consortium name="The Broad Institute Genome Sequencing Center for Infectious Disease"/>
            <person name="Wu L."/>
            <person name="Ma J."/>
        </authorList>
    </citation>
    <scope>NUCLEOTIDE SEQUENCE [LARGE SCALE GENOMIC DNA]</scope>
    <source>
        <strain evidence="4">JCM 17688</strain>
    </source>
</reference>
<comment type="caution">
    <text evidence="3">The sequence shown here is derived from an EMBL/GenBank/DDBJ whole genome shotgun (WGS) entry which is preliminary data.</text>
</comment>
<dbReference type="InterPro" id="IPR029052">
    <property type="entry name" value="Metallo-depent_PP-like"/>
</dbReference>
<dbReference type="RefSeq" id="WP_344999829.1">
    <property type="nucleotide sequence ID" value="NZ_BAABFR010000094.1"/>
</dbReference>
<organism evidence="3 4">
    <name type="scientific">Tsukamurella soli</name>
    <dbReference type="NCBI Taxonomy" id="644556"/>
    <lineage>
        <taxon>Bacteria</taxon>
        <taxon>Bacillati</taxon>
        <taxon>Actinomycetota</taxon>
        <taxon>Actinomycetes</taxon>
        <taxon>Mycobacteriales</taxon>
        <taxon>Tsukamurellaceae</taxon>
        <taxon>Tsukamurella</taxon>
    </lineage>
</organism>
<evidence type="ECO:0000256" key="1">
    <source>
        <dbReference type="ARBA" id="ARBA00008950"/>
    </source>
</evidence>
<name>A0ABP8K949_9ACTN</name>